<protein>
    <submittedName>
        <fullName evidence="5">Threonine dehydrogenase related zn-dependent dehydrogenase</fullName>
    </submittedName>
</protein>
<dbReference type="Gene3D" id="3.40.50.720">
    <property type="entry name" value="NAD(P)-binding Rossmann-like Domain"/>
    <property type="match status" value="1"/>
</dbReference>
<evidence type="ECO:0000313" key="6">
    <source>
        <dbReference type="Proteomes" id="UP000051735"/>
    </source>
</evidence>
<sequence length="121" mass="12669">MIKIPGKPEDYTDAQLNNFLTLADVMATGYHSAVSAEVKKGDTVAVIGDGAVGLCGVIGARLLGASRIILLSHHEDRAKLGREFGATDIVSERGYDAVKKIMELTNGVGVDAVQECVGLLA</sequence>
<dbReference type="Pfam" id="PF00107">
    <property type="entry name" value="ADH_zinc_N"/>
    <property type="match status" value="1"/>
</dbReference>
<dbReference type="SUPFAM" id="SSF51735">
    <property type="entry name" value="NAD(P)-binding Rossmann-fold domains"/>
    <property type="match status" value="1"/>
</dbReference>
<name>A0ABR5PRW2_9LACO</name>
<organism evidence="5 6">
    <name type="scientific">Lactobacillus intestinalis DSM 6629</name>
    <dbReference type="NCBI Taxonomy" id="1423761"/>
    <lineage>
        <taxon>Bacteria</taxon>
        <taxon>Bacillati</taxon>
        <taxon>Bacillota</taxon>
        <taxon>Bacilli</taxon>
        <taxon>Lactobacillales</taxon>
        <taxon>Lactobacillaceae</taxon>
        <taxon>Lactobacillus</taxon>
    </lineage>
</organism>
<comment type="cofactor">
    <cofactor evidence="1">
        <name>Zn(2+)</name>
        <dbReference type="ChEBI" id="CHEBI:29105"/>
    </cofactor>
</comment>
<evidence type="ECO:0000256" key="2">
    <source>
        <dbReference type="ARBA" id="ARBA00022723"/>
    </source>
</evidence>
<gene>
    <name evidence="5" type="ORF">FC44_GL001588</name>
</gene>
<comment type="caution">
    <text evidence="5">The sequence shown here is derived from an EMBL/GenBank/DDBJ whole genome shotgun (WGS) entry which is preliminary data.</text>
</comment>
<dbReference type="PANTHER" id="PTHR42813">
    <property type="entry name" value="ZINC-TYPE ALCOHOL DEHYDROGENASE-LIKE"/>
    <property type="match status" value="1"/>
</dbReference>
<proteinExistence type="predicted"/>
<keyword evidence="6" id="KW-1185">Reference proteome</keyword>
<accession>A0ABR5PRW2</accession>
<evidence type="ECO:0000259" key="4">
    <source>
        <dbReference type="Pfam" id="PF00107"/>
    </source>
</evidence>
<dbReference type="Proteomes" id="UP000051735">
    <property type="component" value="Unassembled WGS sequence"/>
</dbReference>
<keyword evidence="2" id="KW-0479">Metal-binding</keyword>
<evidence type="ECO:0000256" key="1">
    <source>
        <dbReference type="ARBA" id="ARBA00001947"/>
    </source>
</evidence>
<keyword evidence="3" id="KW-0862">Zinc</keyword>
<dbReference type="InterPro" id="IPR036291">
    <property type="entry name" value="NAD(P)-bd_dom_sf"/>
</dbReference>
<reference evidence="5 6" key="1">
    <citation type="journal article" date="2015" name="Genome Announc.">
        <title>Expanding the biotechnology potential of lactobacilli through comparative genomics of 213 strains and associated genera.</title>
        <authorList>
            <person name="Sun Z."/>
            <person name="Harris H.M."/>
            <person name="McCann A."/>
            <person name="Guo C."/>
            <person name="Argimon S."/>
            <person name="Zhang W."/>
            <person name="Yang X."/>
            <person name="Jeffery I.B."/>
            <person name="Cooney J.C."/>
            <person name="Kagawa T.F."/>
            <person name="Liu W."/>
            <person name="Song Y."/>
            <person name="Salvetti E."/>
            <person name="Wrobel A."/>
            <person name="Rasinkangas P."/>
            <person name="Parkhill J."/>
            <person name="Rea M.C."/>
            <person name="O'Sullivan O."/>
            <person name="Ritari J."/>
            <person name="Douillard F.P."/>
            <person name="Paul Ross R."/>
            <person name="Yang R."/>
            <person name="Briner A.E."/>
            <person name="Felis G.E."/>
            <person name="de Vos W.M."/>
            <person name="Barrangou R."/>
            <person name="Klaenhammer T.R."/>
            <person name="Caufield P.W."/>
            <person name="Cui Y."/>
            <person name="Zhang H."/>
            <person name="O'Toole P.W."/>
        </authorList>
    </citation>
    <scope>NUCLEOTIDE SEQUENCE [LARGE SCALE GENOMIC DNA]</scope>
    <source>
        <strain evidence="5 6">DSM 6629</strain>
    </source>
</reference>
<evidence type="ECO:0000256" key="3">
    <source>
        <dbReference type="ARBA" id="ARBA00022833"/>
    </source>
</evidence>
<evidence type="ECO:0000313" key="5">
    <source>
        <dbReference type="EMBL" id="KRM32783.1"/>
    </source>
</evidence>
<dbReference type="Gene3D" id="3.90.180.10">
    <property type="entry name" value="Medium-chain alcohol dehydrogenases, catalytic domain"/>
    <property type="match status" value="1"/>
</dbReference>
<dbReference type="EMBL" id="AZGN01000044">
    <property type="protein sequence ID" value="KRM32783.1"/>
    <property type="molecule type" value="Genomic_DNA"/>
</dbReference>
<dbReference type="InterPro" id="IPR013149">
    <property type="entry name" value="ADH-like_C"/>
</dbReference>
<feature type="domain" description="Alcohol dehydrogenase-like C-terminal" evidence="4">
    <location>
        <begin position="51"/>
        <end position="118"/>
    </location>
</feature>
<dbReference type="PANTHER" id="PTHR42813:SF2">
    <property type="entry name" value="DEHYDROGENASE, ZINC-CONTAINING, PUTATIVE (AFU_ORTHOLOGUE AFUA_2G02810)-RELATED"/>
    <property type="match status" value="1"/>
</dbReference>